<dbReference type="InterPro" id="IPR007055">
    <property type="entry name" value="BON_dom"/>
</dbReference>
<sequence>MFILKQRLVPAFAPASVLLLLLSSVPAATAQTQGTPDNAGTNKSQNQSATADQQKNNVSDRELAAKIRRSVVSDKSLSMYSHNVKIVVAGGSATLKGPVHSEAEKQAIGQKAADIVGADKVSNELTIKQ</sequence>
<evidence type="ECO:0000259" key="3">
    <source>
        <dbReference type="PROSITE" id="PS50914"/>
    </source>
</evidence>
<dbReference type="AlphaFoldDB" id="A0A2Z5FTU6"/>
<feature type="signal peptide" evidence="2">
    <location>
        <begin position="1"/>
        <end position="30"/>
    </location>
</feature>
<dbReference type="RefSeq" id="WP_114205916.1">
    <property type="nucleotide sequence ID" value="NZ_CP030840.1"/>
</dbReference>
<feature type="region of interest" description="Disordered" evidence="1">
    <location>
        <begin position="30"/>
        <end position="61"/>
    </location>
</feature>
<protein>
    <submittedName>
        <fullName evidence="4">Transport-associated protein</fullName>
    </submittedName>
</protein>
<organism evidence="4 5">
    <name type="scientific">Acidisarcina polymorpha</name>
    <dbReference type="NCBI Taxonomy" id="2211140"/>
    <lineage>
        <taxon>Bacteria</taxon>
        <taxon>Pseudomonadati</taxon>
        <taxon>Acidobacteriota</taxon>
        <taxon>Terriglobia</taxon>
        <taxon>Terriglobales</taxon>
        <taxon>Acidobacteriaceae</taxon>
        <taxon>Acidisarcina</taxon>
    </lineage>
</organism>
<dbReference type="Pfam" id="PF04972">
    <property type="entry name" value="BON"/>
    <property type="match status" value="1"/>
</dbReference>
<accession>A0A2Z5FTU6</accession>
<feature type="chain" id="PRO_5016418624" evidence="2">
    <location>
        <begin position="31"/>
        <end position="129"/>
    </location>
</feature>
<dbReference type="EMBL" id="CP030840">
    <property type="protein sequence ID" value="AXC10243.1"/>
    <property type="molecule type" value="Genomic_DNA"/>
</dbReference>
<dbReference type="OrthoDB" id="5957063at2"/>
<proteinExistence type="predicted"/>
<evidence type="ECO:0000256" key="1">
    <source>
        <dbReference type="SAM" id="MobiDB-lite"/>
    </source>
</evidence>
<evidence type="ECO:0000256" key="2">
    <source>
        <dbReference type="SAM" id="SignalP"/>
    </source>
</evidence>
<name>A0A2Z5FTU6_9BACT</name>
<dbReference type="Gene3D" id="3.30.1340.30">
    <property type="match status" value="1"/>
</dbReference>
<evidence type="ECO:0000313" key="4">
    <source>
        <dbReference type="EMBL" id="AXC10243.1"/>
    </source>
</evidence>
<dbReference type="KEGG" id="abas:ACPOL_0886"/>
<evidence type="ECO:0000313" key="5">
    <source>
        <dbReference type="Proteomes" id="UP000253606"/>
    </source>
</evidence>
<dbReference type="Proteomes" id="UP000253606">
    <property type="component" value="Chromosome"/>
</dbReference>
<feature type="compositionally biased region" description="Polar residues" evidence="1">
    <location>
        <begin position="31"/>
        <end position="57"/>
    </location>
</feature>
<gene>
    <name evidence="4" type="ORF">ACPOL_0886</name>
</gene>
<keyword evidence="5" id="KW-1185">Reference proteome</keyword>
<feature type="domain" description="BON" evidence="3">
    <location>
        <begin position="59"/>
        <end position="129"/>
    </location>
</feature>
<reference evidence="4 5" key="1">
    <citation type="journal article" date="2018" name="Front. Microbiol.">
        <title>Hydrolytic Capabilities as a Key to Environmental Success: Chitinolytic and Cellulolytic Acidobacteria From Acidic Sub-arctic Soils and Boreal Peatlands.</title>
        <authorList>
            <person name="Belova S.E."/>
            <person name="Ravin N.V."/>
            <person name="Pankratov T.A."/>
            <person name="Rakitin A.L."/>
            <person name="Ivanova A.A."/>
            <person name="Beletsky A.V."/>
            <person name="Mardanov A.V."/>
            <person name="Sinninghe Damste J.S."/>
            <person name="Dedysh S.N."/>
        </authorList>
    </citation>
    <scope>NUCLEOTIDE SEQUENCE [LARGE SCALE GENOMIC DNA]</scope>
    <source>
        <strain evidence="4 5">SBC82</strain>
    </source>
</reference>
<keyword evidence="2" id="KW-0732">Signal</keyword>
<dbReference type="PROSITE" id="PS50914">
    <property type="entry name" value="BON"/>
    <property type="match status" value="1"/>
</dbReference>